<sequence length="90" mass="9415">MGACEFPFINSAMDMIAALNKPDFGNFARASTSPACGQCLQVTGPNGTVTVQVVDMCPGCKSGDVDLTPGAFAKIASLDAGRVRISWRRC</sequence>
<evidence type="ECO:0000256" key="1">
    <source>
        <dbReference type="ARBA" id="ARBA00022729"/>
    </source>
</evidence>
<proteinExistence type="predicted"/>
<name>A0AAD4D2J3_9FUNG</name>
<dbReference type="EMBL" id="JAAAIL010002266">
    <property type="protein sequence ID" value="KAG0258754.1"/>
    <property type="molecule type" value="Genomic_DNA"/>
</dbReference>
<dbReference type="Pfam" id="PF03330">
    <property type="entry name" value="DPBB_1"/>
    <property type="match status" value="1"/>
</dbReference>
<comment type="caution">
    <text evidence="3">The sequence shown here is derived from an EMBL/GenBank/DDBJ whole genome shotgun (WGS) entry which is preliminary data.</text>
</comment>
<accession>A0AAD4D2J3</accession>
<organism evidence="3 4">
    <name type="scientific">Linnemannia exigua</name>
    <dbReference type="NCBI Taxonomy" id="604196"/>
    <lineage>
        <taxon>Eukaryota</taxon>
        <taxon>Fungi</taxon>
        <taxon>Fungi incertae sedis</taxon>
        <taxon>Mucoromycota</taxon>
        <taxon>Mortierellomycotina</taxon>
        <taxon>Mortierellomycetes</taxon>
        <taxon>Mortierellales</taxon>
        <taxon>Mortierellaceae</taxon>
        <taxon>Linnemannia</taxon>
    </lineage>
</organism>
<dbReference type="InterPro" id="IPR036908">
    <property type="entry name" value="RlpA-like_sf"/>
</dbReference>
<dbReference type="PANTHER" id="PTHR31836:SF21">
    <property type="entry name" value="EXPANSIN-LIKE PROTEIN 7"/>
    <property type="match status" value="1"/>
</dbReference>
<dbReference type="Gene3D" id="2.40.40.10">
    <property type="entry name" value="RlpA-like domain"/>
    <property type="match status" value="1"/>
</dbReference>
<keyword evidence="1" id="KW-0732">Signal</keyword>
<evidence type="ECO:0000259" key="2">
    <source>
        <dbReference type="Pfam" id="PF03330"/>
    </source>
</evidence>
<keyword evidence="4" id="KW-1185">Reference proteome</keyword>
<dbReference type="SUPFAM" id="SSF50685">
    <property type="entry name" value="Barwin-like endoglucanases"/>
    <property type="match status" value="1"/>
</dbReference>
<reference evidence="3" key="1">
    <citation type="journal article" date="2020" name="Fungal Divers.">
        <title>Resolving the Mortierellaceae phylogeny through synthesis of multi-gene phylogenetics and phylogenomics.</title>
        <authorList>
            <person name="Vandepol N."/>
            <person name="Liber J."/>
            <person name="Desiro A."/>
            <person name="Na H."/>
            <person name="Kennedy M."/>
            <person name="Barry K."/>
            <person name="Grigoriev I.V."/>
            <person name="Miller A.N."/>
            <person name="O'Donnell K."/>
            <person name="Stajich J.E."/>
            <person name="Bonito G."/>
        </authorList>
    </citation>
    <scope>NUCLEOTIDE SEQUENCE</scope>
    <source>
        <strain evidence="3">NRRL 28262</strain>
    </source>
</reference>
<dbReference type="InterPro" id="IPR009009">
    <property type="entry name" value="RlpA-like_DPBB"/>
</dbReference>
<evidence type="ECO:0000313" key="4">
    <source>
        <dbReference type="Proteomes" id="UP001194580"/>
    </source>
</evidence>
<feature type="domain" description="RlpA-like protein double-psi beta-barrel" evidence="2">
    <location>
        <begin position="33"/>
        <end position="86"/>
    </location>
</feature>
<gene>
    <name evidence="3" type="ORF">BGZ95_004880</name>
</gene>
<dbReference type="PANTHER" id="PTHR31836">
    <property type="match status" value="1"/>
</dbReference>
<dbReference type="Proteomes" id="UP001194580">
    <property type="component" value="Unassembled WGS sequence"/>
</dbReference>
<dbReference type="InterPro" id="IPR051477">
    <property type="entry name" value="Expansin_CellWall"/>
</dbReference>
<dbReference type="CDD" id="cd22272">
    <property type="entry name" value="DPBB_EXLX1-like"/>
    <property type="match status" value="1"/>
</dbReference>
<protein>
    <recommendedName>
        <fullName evidence="2">RlpA-like protein double-psi beta-barrel domain-containing protein</fullName>
    </recommendedName>
</protein>
<evidence type="ECO:0000313" key="3">
    <source>
        <dbReference type="EMBL" id="KAG0258754.1"/>
    </source>
</evidence>
<dbReference type="AlphaFoldDB" id="A0AAD4D2J3"/>